<evidence type="ECO:0000313" key="1">
    <source>
        <dbReference type="EMBL" id="SDO12042.1"/>
    </source>
</evidence>
<dbReference type="Proteomes" id="UP000199134">
    <property type="component" value="Unassembled WGS sequence"/>
</dbReference>
<gene>
    <name evidence="1" type="ORF">SAMN04487900_11045</name>
</gene>
<name>A0A1H0GYZ8_9BACT</name>
<accession>A0A1H0GYZ8</accession>
<organism evidence="1 2">
    <name type="scientific">Prevotella communis</name>
    <dbReference type="NCBI Taxonomy" id="2913614"/>
    <lineage>
        <taxon>Bacteria</taxon>
        <taxon>Pseudomonadati</taxon>
        <taxon>Bacteroidota</taxon>
        <taxon>Bacteroidia</taxon>
        <taxon>Bacteroidales</taxon>
        <taxon>Prevotellaceae</taxon>
        <taxon>Prevotella</taxon>
    </lineage>
</organism>
<reference evidence="2" key="1">
    <citation type="submission" date="2016-10" db="EMBL/GenBank/DDBJ databases">
        <authorList>
            <person name="de Groot N.N."/>
        </authorList>
    </citation>
    <scope>NUCLEOTIDE SEQUENCE [LARGE SCALE GENOMIC DNA]</scope>
    <source>
        <strain evidence="2">BP1-145</strain>
    </source>
</reference>
<protein>
    <submittedName>
        <fullName evidence="1">Uncharacterized protein</fullName>
    </submittedName>
</protein>
<comment type="caution">
    <text evidence="1">The sequence shown here is derived from an EMBL/GenBank/DDBJ whole genome shotgun (WGS) entry which is preliminary data.</text>
</comment>
<sequence length="123" mass="14418">MKKFIKRIRVAMANMLIWLAVKLTPEAQKRLVQQLKHYKAQQIGTAWGITKKDINRYKEEFNEKNHEAARIGTIELILEEQKKAIFETASKLIEYRTYNKHGQTIVESRLNVYVPTKADTEEA</sequence>
<dbReference type="AlphaFoldDB" id="A0A1H0GYZ8"/>
<evidence type="ECO:0000313" key="2">
    <source>
        <dbReference type="Proteomes" id="UP000199134"/>
    </source>
</evidence>
<proteinExistence type="predicted"/>
<dbReference type="RefSeq" id="WP_091853532.1">
    <property type="nucleotide sequence ID" value="NZ_FNIW01000010.1"/>
</dbReference>
<dbReference type="EMBL" id="FNIW01000010">
    <property type="protein sequence ID" value="SDO12042.1"/>
    <property type="molecule type" value="Genomic_DNA"/>
</dbReference>